<dbReference type="PANTHER" id="PTHR43179:SF7">
    <property type="entry name" value="RHAMNOSYLTRANSFERASE WBBL"/>
    <property type="match status" value="1"/>
</dbReference>
<dbReference type="AlphaFoldDB" id="B7KJG3"/>
<dbReference type="KEGG" id="cyc:PCC7424_5292"/>
<evidence type="ECO:0000313" key="2">
    <source>
        <dbReference type="EMBL" id="ACK73640.1"/>
    </source>
</evidence>
<dbReference type="Proteomes" id="UP000002384">
    <property type="component" value="Chromosome"/>
</dbReference>
<dbReference type="SUPFAM" id="SSF53448">
    <property type="entry name" value="Nucleotide-diphospho-sugar transferases"/>
    <property type="match status" value="1"/>
</dbReference>
<feature type="transmembrane region" description="Helical" evidence="1">
    <location>
        <begin position="277"/>
        <end position="297"/>
    </location>
</feature>
<keyword evidence="3" id="KW-1185">Reference proteome</keyword>
<dbReference type="GO" id="GO:0016740">
    <property type="term" value="F:transferase activity"/>
    <property type="evidence" value="ECO:0007669"/>
    <property type="project" value="UniProtKB-KW"/>
</dbReference>
<evidence type="ECO:0000256" key="1">
    <source>
        <dbReference type="SAM" id="Phobius"/>
    </source>
</evidence>
<dbReference type="CAZy" id="GT2">
    <property type="family name" value="Glycosyltransferase Family 2"/>
</dbReference>
<dbReference type="OrthoDB" id="9771846at2"/>
<dbReference type="EMBL" id="CP001291">
    <property type="protein sequence ID" value="ACK73640.1"/>
    <property type="molecule type" value="Genomic_DNA"/>
</dbReference>
<gene>
    <name evidence="2" type="ordered locus">PCC7424_5292</name>
</gene>
<keyword evidence="1" id="KW-1133">Transmembrane helix</keyword>
<dbReference type="InterPro" id="IPR029044">
    <property type="entry name" value="Nucleotide-diphossugar_trans"/>
</dbReference>
<dbReference type="RefSeq" id="WP_015957216.1">
    <property type="nucleotide sequence ID" value="NC_011729.1"/>
</dbReference>
<accession>B7KJG3</accession>
<name>B7KJG3_GLOC7</name>
<dbReference type="Pfam" id="PF13641">
    <property type="entry name" value="Glyco_tranf_2_3"/>
    <property type="match status" value="1"/>
</dbReference>
<keyword evidence="1" id="KW-0472">Membrane</keyword>
<sequence length="327" mass="37584">MLSEVKQNPYLLVVIVNYRTPKLTIDCLHSLVEEIKILPNTKVVVVDNYSGDNSAEQIRAEINTQQWQDWVSFIAAERNGGYAYGNNLGIRPALESDNKPDYVLLLNPDTVVRPKALKVLVDFMEAHPQVGIAGSRLEDPDGTPQHSAFRFHSIWSELDCALRFGPISKLLQSKIIAPPVSDVTCQTDWVAGASMIIRREVFDSVSLLDEEYFMYYEEVDFCLQANRAGWSCWYVPESRVVHLVGQSSGVTVTKVRPKRRPKYWFDSRKRFFIKNYGFIYAVLADLFWMTGFSLWTIRRSIQNKIDNDPPYLLQDFFSNSVIFKFTN</sequence>
<dbReference type="PANTHER" id="PTHR43179">
    <property type="entry name" value="RHAMNOSYLTRANSFERASE WBBL"/>
    <property type="match status" value="1"/>
</dbReference>
<dbReference type="Gene3D" id="3.90.550.10">
    <property type="entry name" value="Spore Coat Polysaccharide Biosynthesis Protein SpsA, Chain A"/>
    <property type="match status" value="1"/>
</dbReference>
<evidence type="ECO:0000313" key="3">
    <source>
        <dbReference type="Proteomes" id="UP000002384"/>
    </source>
</evidence>
<dbReference type="eggNOG" id="COG1216">
    <property type="taxonomic scope" value="Bacteria"/>
</dbReference>
<keyword evidence="1" id="KW-0812">Transmembrane</keyword>
<dbReference type="STRING" id="65393.PCC7424_5292"/>
<dbReference type="HOGENOM" id="CLU_023845_0_5_3"/>
<organism evidence="2 3">
    <name type="scientific">Gloeothece citriformis (strain PCC 7424)</name>
    <name type="common">Cyanothece sp. (strain PCC 7424)</name>
    <dbReference type="NCBI Taxonomy" id="65393"/>
    <lineage>
        <taxon>Bacteria</taxon>
        <taxon>Bacillati</taxon>
        <taxon>Cyanobacteriota</taxon>
        <taxon>Cyanophyceae</taxon>
        <taxon>Oscillatoriophycideae</taxon>
        <taxon>Chroococcales</taxon>
        <taxon>Aphanothecaceae</taxon>
        <taxon>Gloeothece</taxon>
        <taxon>Gloeothece citriformis</taxon>
    </lineage>
</organism>
<proteinExistence type="predicted"/>
<dbReference type="CDD" id="cd04186">
    <property type="entry name" value="GT_2_like_c"/>
    <property type="match status" value="1"/>
</dbReference>
<reference evidence="3" key="1">
    <citation type="journal article" date="2011" name="MBio">
        <title>Novel metabolic attributes of the genus Cyanothece, comprising a group of unicellular nitrogen-fixing Cyanobacteria.</title>
        <authorList>
            <person name="Bandyopadhyay A."/>
            <person name="Elvitigala T."/>
            <person name="Welsh E."/>
            <person name="Stockel J."/>
            <person name="Liberton M."/>
            <person name="Min H."/>
            <person name="Sherman L.A."/>
            <person name="Pakrasi H.B."/>
        </authorList>
    </citation>
    <scope>NUCLEOTIDE SEQUENCE [LARGE SCALE GENOMIC DNA]</scope>
    <source>
        <strain evidence="3">PCC 7424</strain>
    </source>
</reference>
<protein>
    <submittedName>
        <fullName evidence="2">Glycosyl transferase family 2</fullName>
    </submittedName>
</protein>
<keyword evidence="2" id="KW-0808">Transferase</keyword>